<sequence length="110" mass="12480">MKTIYNIDVGSKKFNEIEGSLWVEHHCLLSAEGLKKGDYLCLCEAKTTVTEFGFLRERTGRKLLCDVISVEKCQMGTLSGEHLSLSGKPRYRVIFSLRNISEDLLDVYGF</sequence>
<dbReference type="AlphaFoldDB" id="A0AAI9D5G6"/>
<name>A0AAI9D5G6_PROST</name>
<accession>A0AAI9D5G6</accession>
<evidence type="ECO:0000313" key="1">
    <source>
        <dbReference type="EMBL" id="EMJ5132507.1"/>
    </source>
</evidence>
<gene>
    <name evidence="1" type="ORF">RG298_000171</name>
</gene>
<protein>
    <submittedName>
        <fullName evidence="1">Uncharacterized protein</fullName>
    </submittedName>
</protein>
<comment type="caution">
    <text evidence="1">The sequence shown here is derived from an EMBL/GenBank/DDBJ whole genome shotgun (WGS) entry which is preliminary data.</text>
</comment>
<dbReference type="EMBL" id="ABMABF030000001">
    <property type="protein sequence ID" value="EMJ5132507.1"/>
    <property type="molecule type" value="Genomic_DNA"/>
</dbReference>
<proteinExistence type="predicted"/>
<organism evidence="1">
    <name type="scientific">Providencia stuartii</name>
    <dbReference type="NCBI Taxonomy" id="588"/>
    <lineage>
        <taxon>Bacteria</taxon>
        <taxon>Pseudomonadati</taxon>
        <taxon>Pseudomonadota</taxon>
        <taxon>Gammaproteobacteria</taxon>
        <taxon>Enterobacterales</taxon>
        <taxon>Morganellaceae</taxon>
        <taxon>Providencia</taxon>
    </lineage>
</organism>
<reference evidence="1" key="1">
    <citation type="submission" date="2024-02" db="EMBL/GenBank/DDBJ databases">
        <authorList>
            <consortium name="Clinical and Environmental Microbiology Branch: Whole genome sequencing antimicrobial resistance pathogens in the healthcare setting"/>
        </authorList>
    </citation>
    <scope>NUCLEOTIDE SEQUENCE</scope>
    <source>
        <strain evidence="1">2021GO-0154</strain>
    </source>
</reference>